<evidence type="ECO:0000313" key="3">
    <source>
        <dbReference type="Proteomes" id="UP000693970"/>
    </source>
</evidence>
<evidence type="ECO:0000313" key="1">
    <source>
        <dbReference type="EMBL" id="KAG7352426.1"/>
    </source>
</evidence>
<reference evidence="1" key="1">
    <citation type="journal article" date="2021" name="Sci. Rep.">
        <title>Diploid genomic architecture of Nitzschia inconspicua, an elite biomass production diatom.</title>
        <authorList>
            <person name="Oliver A."/>
            <person name="Podell S."/>
            <person name="Pinowska A."/>
            <person name="Traller J.C."/>
            <person name="Smith S.R."/>
            <person name="McClure R."/>
            <person name="Beliaev A."/>
            <person name="Bohutskyi P."/>
            <person name="Hill E.A."/>
            <person name="Rabines A."/>
            <person name="Zheng H."/>
            <person name="Allen L.Z."/>
            <person name="Kuo A."/>
            <person name="Grigoriev I.V."/>
            <person name="Allen A.E."/>
            <person name="Hazlebeck D."/>
            <person name="Allen E.E."/>
        </authorList>
    </citation>
    <scope>NUCLEOTIDE SEQUENCE</scope>
    <source>
        <strain evidence="1">Hildebrandi</strain>
    </source>
</reference>
<dbReference type="OrthoDB" id="50446at2759"/>
<keyword evidence="3" id="KW-1185">Reference proteome</keyword>
<dbReference type="Proteomes" id="UP000693970">
    <property type="component" value="Unassembled WGS sequence"/>
</dbReference>
<dbReference type="EMBL" id="JAGRRH010000007">
    <property type="protein sequence ID" value="KAG7366505.1"/>
    <property type="molecule type" value="Genomic_DNA"/>
</dbReference>
<name>A0A9K3L0F4_9STRA</name>
<sequence length="115" mass="13058">MSSQTISRAECLTLNDILGVKTLSGCHNIKHTLTNRDDHFHSDGIQDSDTTHRNSWLMPHLARRMTKNSPHHVSKWRQDVTVDSSDCTRLRALLVEKMGSPADAEEHLPKACKRM</sequence>
<gene>
    <name evidence="1" type="ORF">IV203_008474</name>
    <name evidence="2" type="ORF">IV203_029175</name>
</gene>
<accession>A0A9K3L0F4</accession>
<protein>
    <submittedName>
        <fullName evidence="1">Uncharacterized protein</fullName>
    </submittedName>
</protein>
<reference evidence="1" key="2">
    <citation type="submission" date="2021-04" db="EMBL/GenBank/DDBJ databases">
        <authorList>
            <person name="Podell S."/>
        </authorList>
    </citation>
    <scope>NUCLEOTIDE SEQUENCE</scope>
    <source>
        <strain evidence="1">Hildebrandi</strain>
    </source>
</reference>
<comment type="caution">
    <text evidence="1">The sequence shown here is derived from an EMBL/GenBank/DDBJ whole genome shotgun (WGS) entry which is preliminary data.</text>
</comment>
<evidence type="ECO:0000313" key="2">
    <source>
        <dbReference type="EMBL" id="KAG7366505.1"/>
    </source>
</evidence>
<proteinExistence type="predicted"/>
<dbReference type="EMBL" id="JAGRRH010000017">
    <property type="protein sequence ID" value="KAG7352426.1"/>
    <property type="molecule type" value="Genomic_DNA"/>
</dbReference>
<organism evidence="1 3">
    <name type="scientific">Nitzschia inconspicua</name>
    <dbReference type="NCBI Taxonomy" id="303405"/>
    <lineage>
        <taxon>Eukaryota</taxon>
        <taxon>Sar</taxon>
        <taxon>Stramenopiles</taxon>
        <taxon>Ochrophyta</taxon>
        <taxon>Bacillariophyta</taxon>
        <taxon>Bacillariophyceae</taxon>
        <taxon>Bacillariophycidae</taxon>
        <taxon>Bacillariales</taxon>
        <taxon>Bacillariaceae</taxon>
        <taxon>Nitzschia</taxon>
    </lineage>
</organism>
<dbReference type="AlphaFoldDB" id="A0A9K3L0F4"/>